<dbReference type="KEGG" id="rain:Rai3103_04645"/>
<feature type="transmembrane region" description="Helical" evidence="1">
    <location>
        <begin position="32"/>
        <end position="53"/>
    </location>
</feature>
<feature type="transmembrane region" description="Helical" evidence="1">
    <location>
        <begin position="236"/>
        <end position="260"/>
    </location>
</feature>
<evidence type="ECO:0000313" key="4">
    <source>
        <dbReference type="Proteomes" id="UP000386847"/>
    </source>
</evidence>
<reference evidence="3 4" key="1">
    <citation type="submission" date="2019-10" db="EMBL/GenBank/DDBJ databases">
        <title>Genomic analysis of Raineyella sp. CBA3103.</title>
        <authorList>
            <person name="Roh S.W."/>
        </authorList>
    </citation>
    <scope>NUCLEOTIDE SEQUENCE [LARGE SCALE GENOMIC DNA]</scope>
    <source>
        <strain evidence="3 4">CBA3103</strain>
    </source>
</reference>
<sequence>MSGSVGYYLTMTAQDGARKAADNPVVENGARAGFAASGVLHLLMAWLALRLAWGQYHGEADQSGAFQALASTTAGVILLGVLAAGLFLLGLWNLLQAFLARHELKDALRFASLTVVYAVLGVGAALVATGGQSSSSQRSKDITAAMMGNAAGTVLVVVVGLVVVIIGGFHIYKGVTGKYRDDLRHQPSSAVVLVAILGYVAKGVALLVVGALFWVAVATHDPQKASGMDGALRALLGLPLGRLLLSVVALGLVAYGIYAFTRAKHRELP</sequence>
<organism evidence="3 4">
    <name type="scientific">Raineyella fluvialis</name>
    <dbReference type="NCBI Taxonomy" id="2662261"/>
    <lineage>
        <taxon>Bacteria</taxon>
        <taxon>Bacillati</taxon>
        <taxon>Actinomycetota</taxon>
        <taxon>Actinomycetes</taxon>
        <taxon>Propionibacteriales</taxon>
        <taxon>Propionibacteriaceae</taxon>
        <taxon>Raineyella</taxon>
    </lineage>
</organism>
<keyword evidence="4" id="KW-1185">Reference proteome</keyword>
<feature type="domain" description="DUF1206" evidence="2">
    <location>
        <begin position="197"/>
        <end position="264"/>
    </location>
</feature>
<dbReference type="Pfam" id="PF06724">
    <property type="entry name" value="DUF1206"/>
    <property type="match status" value="3"/>
</dbReference>
<dbReference type="EMBL" id="CP045725">
    <property type="protein sequence ID" value="QGF23072.1"/>
    <property type="molecule type" value="Genomic_DNA"/>
</dbReference>
<feature type="domain" description="DUF1206" evidence="2">
    <location>
        <begin position="111"/>
        <end position="177"/>
    </location>
</feature>
<name>A0A5Q2F849_9ACTN</name>
<gene>
    <name evidence="3" type="ORF">Rai3103_04645</name>
</gene>
<dbReference type="Proteomes" id="UP000386847">
    <property type="component" value="Chromosome"/>
</dbReference>
<evidence type="ECO:0000259" key="2">
    <source>
        <dbReference type="Pfam" id="PF06724"/>
    </source>
</evidence>
<dbReference type="AlphaFoldDB" id="A0A5Q2F849"/>
<feature type="domain" description="DUF1206" evidence="2">
    <location>
        <begin position="32"/>
        <end position="98"/>
    </location>
</feature>
<accession>A0A5Q2F849</accession>
<feature type="transmembrane region" description="Helical" evidence="1">
    <location>
        <begin position="73"/>
        <end position="95"/>
    </location>
</feature>
<feature type="transmembrane region" description="Helical" evidence="1">
    <location>
        <begin position="190"/>
        <end position="216"/>
    </location>
</feature>
<dbReference type="InterPro" id="IPR009597">
    <property type="entry name" value="DUF1206"/>
</dbReference>
<proteinExistence type="predicted"/>
<keyword evidence="1" id="KW-0812">Transmembrane</keyword>
<keyword evidence="1" id="KW-1133">Transmembrane helix</keyword>
<evidence type="ECO:0000256" key="1">
    <source>
        <dbReference type="SAM" id="Phobius"/>
    </source>
</evidence>
<evidence type="ECO:0000313" key="3">
    <source>
        <dbReference type="EMBL" id="QGF23072.1"/>
    </source>
</evidence>
<protein>
    <submittedName>
        <fullName evidence="3">DUF1206 domain-containing protein</fullName>
    </submittedName>
</protein>
<feature type="transmembrane region" description="Helical" evidence="1">
    <location>
        <begin position="107"/>
        <end position="130"/>
    </location>
</feature>
<feature type="transmembrane region" description="Helical" evidence="1">
    <location>
        <begin position="150"/>
        <end position="169"/>
    </location>
</feature>
<keyword evidence="1" id="KW-0472">Membrane</keyword>